<proteinExistence type="predicted"/>
<dbReference type="AlphaFoldDB" id="A0A1I4UT74"/>
<evidence type="ECO:0000313" key="2">
    <source>
        <dbReference type="Proteomes" id="UP000199048"/>
    </source>
</evidence>
<dbReference type="RefSeq" id="WP_092047114.1">
    <property type="nucleotide sequence ID" value="NZ_FOTK01000076.1"/>
</dbReference>
<dbReference type="EMBL" id="FOTK01000076">
    <property type="protein sequence ID" value="SFM91980.1"/>
    <property type="molecule type" value="Genomic_DNA"/>
</dbReference>
<gene>
    <name evidence="1" type="ORF">SAMN05192568_107610</name>
</gene>
<keyword evidence="2" id="KW-1185">Reference proteome</keyword>
<reference evidence="2" key="1">
    <citation type="submission" date="2016-10" db="EMBL/GenBank/DDBJ databases">
        <authorList>
            <person name="Varghese N."/>
            <person name="Submissions S."/>
        </authorList>
    </citation>
    <scope>NUCLEOTIDE SEQUENCE [LARGE SCALE GENOMIC DNA]</scope>
    <source>
        <strain evidence="2">BL36</strain>
    </source>
</reference>
<dbReference type="Proteomes" id="UP000199048">
    <property type="component" value="Unassembled WGS sequence"/>
</dbReference>
<evidence type="ECO:0000313" key="1">
    <source>
        <dbReference type="EMBL" id="SFM91980.1"/>
    </source>
</evidence>
<organism evidence="1 2">
    <name type="scientific">Methylobacterium pseudosasicola</name>
    <dbReference type="NCBI Taxonomy" id="582667"/>
    <lineage>
        <taxon>Bacteria</taxon>
        <taxon>Pseudomonadati</taxon>
        <taxon>Pseudomonadota</taxon>
        <taxon>Alphaproteobacteria</taxon>
        <taxon>Hyphomicrobiales</taxon>
        <taxon>Methylobacteriaceae</taxon>
        <taxon>Methylobacterium</taxon>
    </lineage>
</organism>
<name>A0A1I4UT74_9HYPH</name>
<dbReference type="STRING" id="582667.SAMN05192568_107610"/>
<sequence>MNAETPAVGTAGASGKGVGFQRDTTEIASTPSQVQIARLQKRFDFSPSVAAAVAALAYPQVDSWRGAR</sequence>
<protein>
    <submittedName>
        <fullName evidence="1">Uncharacterized protein</fullName>
    </submittedName>
</protein>
<accession>A0A1I4UT74</accession>